<accession>A0A5C4LFA5</accession>
<sequence>MARFRTNEELERLARETRVKLGLENQDRIDMMTVIQKLKAAYPGFQYAREPDEILPDAEAQWDSSKRVIRLRESVFRAMQRGEPRARMTTSHEIAHFLLGHEGIRNRSLVKTAAERFANEVKREESEARRLAPMLLAPSYLVKSEDTVDEISRRFGISLEAAAIRREEVSALERQASGDVRPLPQVVIDFLREAKRRGQTVRTDVGE</sequence>
<evidence type="ECO:0000313" key="3">
    <source>
        <dbReference type="Proteomes" id="UP000305267"/>
    </source>
</evidence>
<dbReference type="EMBL" id="VDDA01000005">
    <property type="protein sequence ID" value="TNC12672.1"/>
    <property type="molecule type" value="Genomic_DNA"/>
</dbReference>
<dbReference type="AlphaFoldDB" id="A0A5C4LFA5"/>
<dbReference type="Proteomes" id="UP000305267">
    <property type="component" value="Unassembled WGS sequence"/>
</dbReference>
<dbReference type="InterPro" id="IPR010359">
    <property type="entry name" value="IrrE_HExxH"/>
</dbReference>
<keyword evidence="3" id="KW-1185">Reference proteome</keyword>
<reference evidence="2 3" key="1">
    <citation type="submission" date="2019-06" db="EMBL/GenBank/DDBJ databases">
        <title>Genome of Methylobacterium sp. 17Sr1-39.</title>
        <authorList>
            <person name="Seo T."/>
        </authorList>
    </citation>
    <scope>NUCLEOTIDE SEQUENCE [LARGE SCALE GENOMIC DNA]</scope>
    <source>
        <strain evidence="2 3">17Sr1-39</strain>
    </source>
</reference>
<evidence type="ECO:0000259" key="1">
    <source>
        <dbReference type="Pfam" id="PF06114"/>
    </source>
</evidence>
<dbReference type="OrthoDB" id="9794834at2"/>
<feature type="domain" description="IrrE N-terminal-like" evidence="1">
    <location>
        <begin position="82"/>
        <end position="165"/>
    </location>
</feature>
<comment type="caution">
    <text evidence="2">The sequence shown here is derived from an EMBL/GenBank/DDBJ whole genome shotgun (WGS) entry which is preliminary data.</text>
</comment>
<organism evidence="2 3">
    <name type="scientific">Methylobacterium terricola</name>
    <dbReference type="NCBI Taxonomy" id="2583531"/>
    <lineage>
        <taxon>Bacteria</taxon>
        <taxon>Pseudomonadati</taxon>
        <taxon>Pseudomonadota</taxon>
        <taxon>Alphaproteobacteria</taxon>
        <taxon>Hyphomicrobiales</taxon>
        <taxon>Methylobacteriaceae</taxon>
        <taxon>Methylobacterium</taxon>
    </lineage>
</organism>
<name>A0A5C4LFA5_9HYPH</name>
<dbReference type="Pfam" id="PF06114">
    <property type="entry name" value="Peptidase_M78"/>
    <property type="match status" value="1"/>
</dbReference>
<evidence type="ECO:0000313" key="2">
    <source>
        <dbReference type="EMBL" id="TNC12672.1"/>
    </source>
</evidence>
<dbReference type="RefSeq" id="WP_139036212.1">
    <property type="nucleotide sequence ID" value="NZ_VDDA01000005.1"/>
</dbReference>
<proteinExistence type="predicted"/>
<dbReference type="Gene3D" id="1.10.10.2910">
    <property type="match status" value="1"/>
</dbReference>
<protein>
    <submittedName>
        <fullName evidence="2">ImmA/IrrE family metallo-endopeptidase</fullName>
    </submittedName>
</protein>
<gene>
    <name evidence="2" type="ORF">FF100_13415</name>
</gene>